<dbReference type="PANTHER" id="PTHR43289:SF6">
    <property type="entry name" value="SERINE_THREONINE-PROTEIN KINASE NEKL-3"/>
    <property type="match status" value="1"/>
</dbReference>
<feature type="compositionally biased region" description="Pro residues" evidence="7">
    <location>
        <begin position="400"/>
        <end position="420"/>
    </location>
</feature>
<organism evidence="10 11">
    <name type="scientific">Fodinicola feengrottensis</name>
    <dbReference type="NCBI Taxonomy" id="435914"/>
    <lineage>
        <taxon>Bacteria</taxon>
        <taxon>Bacillati</taxon>
        <taxon>Actinomycetota</taxon>
        <taxon>Actinomycetes</taxon>
        <taxon>Mycobacteriales</taxon>
        <taxon>Fodinicola</taxon>
    </lineage>
</organism>
<dbReference type="PROSITE" id="PS00108">
    <property type="entry name" value="PROTEIN_KINASE_ST"/>
    <property type="match status" value="1"/>
</dbReference>
<dbReference type="InterPro" id="IPR011009">
    <property type="entry name" value="Kinase-like_dom_sf"/>
</dbReference>
<gene>
    <name evidence="10" type="ORF">GCM10009765_55920</name>
</gene>
<feature type="compositionally biased region" description="Pro residues" evidence="7">
    <location>
        <begin position="339"/>
        <end position="352"/>
    </location>
</feature>
<dbReference type="Gene3D" id="1.10.510.10">
    <property type="entry name" value="Transferase(Phosphotransferase) domain 1"/>
    <property type="match status" value="1"/>
</dbReference>
<keyword evidence="8" id="KW-0812">Transmembrane</keyword>
<dbReference type="InterPro" id="IPR008271">
    <property type="entry name" value="Ser/Thr_kinase_AS"/>
</dbReference>
<dbReference type="SMART" id="SM00220">
    <property type="entry name" value="S_TKc"/>
    <property type="match status" value="1"/>
</dbReference>
<reference evidence="10 11" key="1">
    <citation type="journal article" date="2019" name="Int. J. Syst. Evol. Microbiol.">
        <title>The Global Catalogue of Microorganisms (GCM) 10K type strain sequencing project: providing services to taxonomists for standard genome sequencing and annotation.</title>
        <authorList>
            <consortium name="The Broad Institute Genomics Platform"/>
            <consortium name="The Broad Institute Genome Sequencing Center for Infectious Disease"/>
            <person name="Wu L."/>
            <person name="Ma J."/>
        </authorList>
    </citation>
    <scope>NUCLEOTIDE SEQUENCE [LARGE SCALE GENOMIC DNA]</scope>
    <source>
        <strain evidence="10 11">JCM 14718</strain>
    </source>
</reference>
<dbReference type="EC" id="2.7.11.1" evidence="1"/>
<comment type="caution">
    <text evidence="10">The sequence shown here is derived from an EMBL/GenBank/DDBJ whole genome shotgun (WGS) entry which is preliminary data.</text>
</comment>
<feature type="compositionally biased region" description="Gly residues" evidence="7">
    <location>
        <begin position="441"/>
        <end position="452"/>
    </location>
</feature>
<evidence type="ECO:0000256" key="2">
    <source>
        <dbReference type="ARBA" id="ARBA00022527"/>
    </source>
</evidence>
<dbReference type="EMBL" id="BAAANY010000022">
    <property type="protein sequence ID" value="GAA1699316.1"/>
    <property type="molecule type" value="Genomic_DNA"/>
</dbReference>
<dbReference type="PRINTS" id="PR01217">
    <property type="entry name" value="PRICHEXTENSN"/>
</dbReference>
<keyword evidence="11" id="KW-1185">Reference proteome</keyword>
<dbReference type="InterPro" id="IPR000719">
    <property type="entry name" value="Prot_kinase_dom"/>
</dbReference>
<keyword evidence="8" id="KW-1133">Transmembrane helix</keyword>
<evidence type="ECO:0000256" key="3">
    <source>
        <dbReference type="ARBA" id="ARBA00022679"/>
    </source>
</evidence>
<evidence type="ECO:0000256" key="4">
    <source>
        <dbReference type="ARBA" id="ARBA00022741"/>
    </source>
</evidence>
<evidence type="ECO:0000313" key="10">
    <source>
        <dbReference type="EMBL" id="GAA1699316.1"/>
    </source>
</evidence>
<evidence type="ECO:0000313" key="11">
    <source>
        <dbReference type="Proteomes" id="UP001500618"/>
    </source>
</evidence>
<protein>
    <recommendedName>
        <fullName evidence="1">non-specific serine/threonine protein kinase</fullName>
        <ecNumber evidence="1">2.7.11.1</ecNumber>
    </recommendedName>
</protein>
<keyword evidence="8" id="KW-0472">Membrane</keyword>
<dbReference type="RefSeq" id="WP_344313366.1">
    <property type="nucleotide sequence ID" value="NZ_BAAANY010000022.1"/>
</dbReference>
<accession>A0ABN2I696</accession>
<keyword evidence="2" id="KW-0723">Serine/threonine-protein kinase</keyword>
<dbReference type="PANTHER" id="PTHR43289">
    <property type="entry name" value="MITOGEN-ACTIVATED PROTEIN KINASE KINASE KINASE 20-RELATED"/>
    <property type="match status" value="1"/>
</dbReference>
<evidence type="ECO:0000256" key="8">
    <source>
        <dbReference type="SAM" id="Phobius"/>
    </source>
</evidence>
<dbReference type="SUPFAM" id="SSF56112">
    <property type="entry name" value="Protein kinase-like (PK-like)"/>
    <property type="match status" value="1"/>
</dbReference>
<dbReference type="Proteomes" id="UP001500618">
    <property type="component" value="Unassembled WGS sequence"/>
</dbReference>
<evidence type="ECO:0000256" key="1">
    <source>
        <dbReference type="ARBA" id="ARBA00012513"/>
    </source>
</evidence>
<feature type="compositionally biased region" description="Low complexity" evidence="7">
    <location>
        <begin position="275"/>
        <end position="287"/>
    </location>
</feature>
<feature type="compositionally biased region" description="Low complexity" evidence="7">
    <location>
        <begin position="305"/>
        <end position="328"/>
    </location>
</feature>
<keyword evidence="4" id="KW-0547">Nucleotide-binding</keyword>
<evidence type="ECO:0000256" key="5">
    <source>
        <dbReference type="ARBA" id="ARBA00022777"/>
    </source>
</evidence>
<keyword evidence="3" id="KW-0808">Transferase</keyword>
<keyword evidence="6" id="KW-0067">ATP-binding</keyword>
<feature type="domain" description="Protein kinase" evidence="9">
    <location>
        <begin position="16"/>
        <end position="291"/>
    </location>
</feature>
<evidence type="ECO:0000259" key="9">
    <source>
        <dbReference type="PROSITE" id="PS50011"/>
    </source>
</evidence>
<dbReference type="PROSITE" id="PS50011">
    <property type="entry name" value="PROTEIN_KINASE_DOM"/>
    <property type="match status" value="1"/>
</dbReference>
<evidence type="ECO:0000256" key="6">
    <source>
        <dbReference type="ARBA" id="ARBA00022840"/>
    </source>
</evidence>
<feature type="region of interest" description="Disordered" evidence="7">
    <location>
        <begin position="275"/>
        <end position="465"/>
    </location>
</feature>
<dbReference type="CDD" id="cd14014">
    <property type="entry name" value="STKc_PknB_like"/>
    <property type="match status" value="1"/>
</dbReference>
<sequence length="523" mass="53521">MTGPTGRVPISPVPGYSNLRVLARGGYATVYVATQTSIGREVALKIDTRSVEDERDRRRFLREAQAAGRLSAHPNIVPVYDAGVTGDSHPYLIMELCTGGSYAALLKRNGPLEERRVRDIGVKIAGALSAAHSAGILHRDVKPGNILIRAFGEPGLADFGLASMLHSQRYTSLALDALTPAYSAPEVFKAERRPTTAADVYSLGATLYALLTGRPPRWPASGTPSLATVVMLQERPIPDIAEVSAEFVEVLRHSMASDVDERYDTADAFQYALESLSLPPPGSTTSLHKYIPEGEYLPEGGHPAGLSSTGSPSLSPGHTSGSPSWGSPSGPPTGGSPSSGPPSSGPPSPAAGPVPQSAATGRMPIPGPLVRSPGYPPPAGQAPSFRPGGQSGQPGLFVPSPGPGQPPARPPAVPPVPLPPGGGSYSGQPGIAQPGIVQPGVSGGGPYGGGQGYPVPPPQVGRPTGPYVVTARPSAGQQPAGQAETTFLSRFSNGQLVLITAGVVVAAGIVIAAVVAVVLILNH</sequence>
<keyword evidence="5" id="KW-0418">Kinase</keyword>
<name>A0ABN2I696_9ACTN</name>
<feature type="transmembrane region" description="Helical" evidence="8">
    <location>
        <begin position="496"/>
        <end position="521"/>
    </location>
</feature>
<proteinExistence type="predicted"/>
<evidence type="ECO:0000256" key="7">
    <source>
        <dbReference type="SAM" id="MobiDB-lite"/>
    </source>
</evidence>
<dbReference type="Pfam" id="PF00069">
    <property type="entry name" value="Pkinase"/>
    <property type="match status" value="1"/>
</dbReference>